<gene>
    <name evidence="5" type="ordered locus">Caul_2100</name>
</gene>
<dbReference type="Pfam" id="PF07660">
    <property type="entry name" value="STN"/>
    <property type="match status" value="1"/>
</dbReference>
<sequence length="276" mass="28700">MDHAARRRLTIVMRAPALSRPPSALDRLRPPPARRRTGVREALVAGFWILTIAPAAAAQPEPAGAQDVGIPFDIPARPLSSAIEAYALATGVQVLYDRPASEAVKSPGVKGRLTPEAGLVALLEGTGLTAIFTRRDSVILRPRSTGTTGSSPSFGPPPGGAAMLPLDTLEVRSEPMIALGAGNRLDLQLYGGLVGGAVRQALMSDRATASGRYDITLKLWIGSSGEIVQLAAAASSGDVDRDLAIASVVREVVVSKPPPKELQQPVVLVVHSLPGG</sequence>
<dbReference type="HOGENOM" id="CLU_088938_1_0_5"/>
<organism evidence="5">
    <name type="scientific">Caulobacter sp. (strain K31)</name>
    <dbReference type="NCBI Taxonomy" id="366602"/>
    <lineage>
        <taxon>Bacteria</taxon>
        <taxon>Pseudomonadati</taxon>
        <taxon>Pseudomonadota</taxon>
        <taxon>Alphaproteobacteria</taxon>
        <taxon>Caulobacterales</taxon>
        <taxon>Caulobacteraceae</taxon>
        <taxon>Caulobacter</taxon>
    </lineage>
</organism>
<name>B0T7P0_CAUSK</name>
<dbReference type="InterPro" id="IPR011662">
    <property type="entry name" value="Secretin/TonB_short_N"/>
</dbReference>
<evidence type="ECO:0000256" key="1">
    <source>
        <dbReference type="ARBA" id="ARBA00022448"/>
    </source>
</evidence>
<feature type="domain" description="Secretin/TonB short N-terminal" evidence="4">
    <location>
        <begin position="92"/>
        <end position="143"/>
    </location>
</feature>
<proteinExistence type="predicted"/>
<dbReference type="AlphaFoldDB" id="B0T7P0"/>
<evidence type="ECO:0000256" key="3">
    <source>
        <dbReference type="ARBA" id="ARBA00023237"/>
    </source>
</evidence>
<dbReference type="KEGG" id="cak:Caul_2100"/>
<evidence type="ECO:0000259" key="4">
    <source>
        <dbReference type="SMART" id="SM00965"/>
    </source>
</evidence>
<dbReference type="STRING" id="366602.Caul_2100"/>
<evidence type="ECO:0000256" key="2">
    <source>
        <dbReference type="ARBA" id="ARBA00023136"/>
    </source>
</evidence>
<dbReference type="Gene3D" id="3.55.50.30">
    <property type="match status" value="1"/>
</dbReference>
<dbReference type="EMBL" id="CP000927">
    <property type="protein sequence ID" value="ABZ71228.1"/>
    <property type="molecule type" value="Genomic_DNA"/>
</dbReference>
<keyword evidence="1" id="KW-0813">Transport</keyword>
<dbReference type="eggNOG" id="COG4771">
    <property type="taxonomic scope" value="Bacteria"/>
</dbReference>
<protein>
    <recommendedName>
        <fullName evidence="4">Secretin/TonB short N-terminal domain-containing protein</fullName>
    </recommendedName>
</protein>
<dbReference type="SMART" id="SM00965">
    <property type="entry name" value="STN"/>
    <property type="match status" value="1"/>
</dbReference>
<keyword evidence="3" id="KW-0998">Cell outer membrane</keyword>
<reference evidence="5" key="1">
    <citation type="submission" date="2008-01" db="EMBL/GenBank/DDBJ databases">
        <title>Complete sequence of chromosome of Caulobacter sp. K31.</title>
        <authorList>
            <consortium name="US DOE Joint Genome Institute"/>
            <person name="Copeland A."/>
            <person name="Lucas S."/>
            <person name="Lapidus A."/>
            <person name="Barry K."/>
            <person name="Glavina del Rio T."/>
            <person name="Dalin E."/>
            <person name="Tice H."/>
            <person name="Pitluck S."/>
            <person name="Bruce D."/>
            <person name="Goodwin L."/>
            <person name="Thompson L.S."/>
            <person name="Brettin T."/>
            <person name="Detter J.C."/>
            <person name="Han C."/>
            <person name="Schmutz J."/>
            <person name="Larimer F."/>
            <person name="Land M."/>
            <person name="Hauser L."/>
            <person name="Kyrpides N."/>
            <person name="Kim E."/>
            <person name="Stephens C."/>
            <person name="Richardson P."/>
        </authorList>
    </citation>
    <scope>NUCLEOTIDE SEQUENCE [LARGE SCALE GENOMIC DNA]</scope>
    <source>
        <strain evidence="5">K31</strain>
    </source>
</reference>
<accession>B0T7P0</accession>
<dbReference type="GO" id="GO:0019867">
    <property type="term" value="C:outer membrane"/>
    <property type="evidence" value="ECO:0007669"/>
    <property type="project" value="InterPro"/>
</dbReference>
<keyword evidence="2" id="KW-0472">Membrane</keyword>
<evidence type="ECO:0000313" key="5">
    <source>
        <dbReference type="EMBL" id="ABZ71228.1"/>
    </source>
</evidence>